<accession>A0A2P6U3Z0</accession>
<evidence type="ECO:0000259" key="12">
    <source>
        <dbReference type="Pfam" id="PF10585"/>
    </source>
</evidence>
<keyword evidence="15" id="KW-1185">Reference proteome</keyword>
<dbReference type="Pfam" id="PF00899">
    <property type="entry name" value="ThiF"/>
    <property type="match status" value="1"/>
</dbReference>
<dbReference type="AlphaFoldDB" id="A0A2P6U3Z0"/>
<dbReference type="Gene3D" id="3.10.290.20">
    <property type="entry name" value="Ubiquitin-like 2 activating enzyme e1b. Chain: B, domain 3"/>
    <property type="match status" value="1"/>
</dbReference>
<feature type="domain" description="Ubiquitin/SUMO-activating enzyme ubiquitin-like" evidence="13">
    <location>
        <begin position="366"/>
        <end position="458"/>
    </location>
</feature>
<dbReference type="STRING" id="3076.A0A2P6U3Z0"/>
<evidence type="ECO:0000256" key="5">
    <source>
        <dbReference type="PIRNR" id="PIRNR039133"/>
    </source>
</evidence>
<dbReference type="EMBL" id="LHPG02000001">
    <property type="protein sequence ID" value="PRW61037.1"/>
    <property type="molecule type" value="Genomic_DNA"/>
</dbReference>
<evidence type="ECO:0000256" key="9">
    <source>
        <dbReference type="PROSITE-ProRule" id="PRU10132"/>
    </source>
</evidence>
<evidence type="ECO:0000313" key="15">
    <source>
        <dbReference type="Proteomes" id="UP000239899"/>
    </source>
</evidence>
<feature type="binding site" evidence="8">
    <location>
        <position position="76"/>
    </location>
    <ligand>
        <name>Zn(2+)</name>
        <dbReference type="ChEBI" id="CHEBI:29105"/>
    </ligand>
</feature>
<evidence type="ECO:0000256" key="2">
    <source>
        <dbReference type="ARBA" id="ARBA00022741"/>
    </source>
</evidence>
<organism evidence="14 15">
    <name type="scientific">Chlorella sorokiniana</name>
    <name type="common">Freshwater green alga</name>
    <dbReference type="NCBI Taxonomy" id="3076"/>
    <lineage>
        <taxon>Eukaryota</taxon>
        <taxon>Viridiplantae</taxon>
        <taxon>Chlorophyta</taxon>
        <taxon>core chlorophytes</taxon>
        <taxon>Trebouxiophyceae</taxon>
        <taxon>Chlorellales</taxon>
        <taxon>Chlorellaceae</taxon>
        <taxon>Chlorella clade</taxon>
        <taxon>Chlorella</taxon>
    </lineage>
</organism>
<evidence type="ECO:0000259" key="11">
    <source>
        <dbReference type="Pfam" id="PF00899"/>
    </source>
</evidence>
<keyword evidence="5 8" id="KW-0862">Zinc</keyword>
<comment type="caution">
    <text evidence="14">The sequence shown here is derived from an EMBL/GenBank/DDBJ whole genome shotgun (WGS) entry which is preliminary data.</text>
</comment>
<gene>
    <name evidence="14" type="ORF">C2E21_0259</name>
</gene>
<evidence type="ECO:0000256" key="7">
    <source>
        <dbReference type="PIRSR" id="PIRSR039133-2"/>
    </source>
</evidence>
<feature type="compositionally biased region" description="Basic and acidic residues" evidence="10">
    <location>
        <begin position="550"/>
        <end position="559"/>
    </location>
</feature>
<dbReference type="InterPro" id="IPR028077">
    <property type="entry name" value="UAE_UbL_dom"/>
</dbReference>
<sequence>MRPGVDITAYQGNVKEARFGVDFFRRFDCVLNGLDNLEARRHVNRLCLAAEVPLVESGTAGFLGQVSVHIKGATECFECQPKPTPKTFPVCTLRNTPDKPIHCIVWAKEMLFPLLFGAPEASDLNETIGAEGSGEDGGEAGQADDPSFYQRREGEGSRQYAERVFRQLYSTKIEELRRMEDLWHSRRPPEPLNLDALLALEANGGSGSAAPAAKGSACKALGLTDAHAVWDVQQNARVFLVAVQAFLDERADELGAAQFDKDDQLAVEFVTAASNLRAACYGIPMQSLFVTKGMAGNIIHAIATTNAIVSGLIVLEALKLLAGAPAACQTSFLHQQVSGSKRLVSRMAAPTSNPACMVCGTAQAGLVVDTHRMTLQQLVDKVLKGRLALLAPSLSCGSFLYEEGQDLEEDEVTFYRSLLPRPLASLPGGGLVNGSIVEVSDQEQQFKAQLVISHREDWDEEVHPEGFELSGSLPAAEAEQQPAAPTATASEPAALPTSAATAAKGPKAELQETADGVVVLTSDDEEAAEAAAATGKGKRKASELAEDDGQDGKRARVQEGTDVVDLLDDSD</sequence>
<dbReference type="PROSITE" id="PS00865">
    <property type="entry name" value="UBIQUITIN_ACTIVAT_2"/>
    <property type="match status" value="1"/>
</dbReference>
<keyword evidence="3 5" id="KW-0833">Ubl conjugation pathway</keyword>
<evidence type="ECO:0000256" key="1">
    <source>
        <dbReference type="ARBA" id="ARBA00005673"/>
    </source>
</evidence>
<dbReference type="OrthoDB" id="10255449at2759"/>
<evidence type="ECO:0000259" key="13">
    <source>
        <dbReference type="Pfam" id="PF14732"/>
    </source>
</evidence>
<dbReference type="Proteomes" id="UP000239899">
    <property type="component" value="Unassembled WGS sequence"/>
</dbReference>
<dbReference type="GO" id="GO:0005524">
    <property type="term" value="F:ATP binding"/>
    <property type="evidence" value="ECO:0007669"/>
    <property type="project" value="UniProtKB-UniRule"/>
</dbReference>
<feature type="binding site" evidence="8">
    <location>
        <position position="79"/>
    </location>
    <ligand>
        <name>Zn(2+)</name>
        <dbReference type="ChEBI" id="CHEBI:29105"/>
    </ligand>
</feature>
<dbReference type="GO" id="GO:0016925">
    <property type="term" value="P:protein sumoylation"/>
    <property type="evidence" value="ECO:0007669"/>
    <property type="project" value="UniProtKB-UniRule"/>
</dbReference>
<comment type="subunit">
    <text evidence="5">Heterodimer.</text>
</comment>
<dbReference type="InterPro" id="IPR019572">
    <property type="entry name" value="UBA_E1_SCCH"/>
</dbReference>
<feature type="binding site" evidence="8">
    <location>
        <position position="359"/>
    </location>
    <ligand>
        <name>Zn(2+)</name>
        <dbReference type="ChEBI" id="CHEBI:29105"/>
    </ligand>
</feature>
<dbReference type="GO" id="GO:0019948">
    <property type="term" value="F:SUMO activating enzyme activity"/>
    <property type="evidence" value="ECO:0007669"/>
    <property type="project" value="UniProtKB-UniRule"/>
</dbReference>
<feature type="domain" description="Ubiquitin-activating enzyme SCCH" evidence="12">
    <location>
        <begin position="251"/>
        <end position="291"/>
    </location>
</feature>
<dbReference type="GO" id="GO:0046872">
    <property type="term" value="F:metal ion binding"/>
    <property type="evidence" value="ECO:0007669"/>
    <property type="project" value="UniProtKB-KW"/>
</dbReference>
<feature type="region of interest" description="Disordered" evidence="10">
    <location>
        <begin position="125"/>
        <end position="155"/>
    </location>
</feature>
<evidence type="ECO:0000256" key="4">
    <source>
        <dbReference type="ARBA" id="ARBA00022840"/>
    </source>
</evidence>
<keyword evidence="4 5" id="KW-0067">ATP-binding</keyword>
<proteinExistence type="inferred from homology"/>
<comment type="pathway">
    <text evidence="5">Protein modification; protein sumoylation.</text>
</comment>
<dbReference type="InterPro" id="IPR030661">
    <property type="entry name" value="Uba2"/>
</dbReference>
<evidence type="ECO:0000256" key="10">
    <source>
        <dbReference type="SAM" id="MobiDB-lite"/>
    </source>
</evidence>
<comment type="similarity">
    <text evidence="1 5">Belongs to the ubiquitin-activating E1 family.</text>
</comment>
<dbReference type="InterPro" id="IPR035985">
    <property type="entry name" value="Ubiquitin-activating_enz"/>
</dbReference>
<feature type="compositionally biased region" description="Low complexity" evidence="10">
    <location>
        <begin position="475"/>
        <end position="503"/>
    </location>
</feature>
<dbReference type="GO" id="GO:0031510">
    <property type="term" value="C:SUMO activating enzyme complex"/>
    <property type="evidence" value="ECO:0007669"/>
    <property type="project" value="UniProtKB-UniRule"/>
</dbReference>
<dbReference type="Pfam" id="PF14732">
    <property type="entry name" value="UAE_UbL"/>
    <property type="match status" value="1"/>
</dbReference>
<name>A0A2P6U3Z0_CHLSO</name>
<dbReference type="PIRSF" id="PIRSF039133">
    <property type="entry name" value="SUMO_E1B"/>
    <property type="match status" value="1"/>
</dbReference>
<feature type="binding site" evidence="7">
    <location>
        <begin position="35"/>
        <end position="40"/>
    </location>
    <ligand>
        <name>ATP</name>
        <dbReference type="ChEBI" id="CHEBI:30616"/>
    </ligand>
</feature>
<dbReference type="Pfam" id="PF10585">
    <property type="entry name" value="UBA_E1_SCCH"/>
    <property type="match status" value="1"/>
</dbReference>
<evidence type="ECO:0000256" key="8">
    <source>
        <dbReference type="PIRSR" id="PIRSR039133-3"/>
    </source>
</evidence>
<protein>
    <recommendedName>
        <fullName evidence="5">SUMO-activating enzyme subunit</fullName>
    </recommendedName>
</protein>
<dbReference type="SUPFAM" id="SSF69572">
    <property type="entry name" value="Activating enzymes of the ubiquitin-like proteins"/>
    <property type="match status" value="1"/>
</dbReference>
<dbReference type="InterPro" id="IPR000594">
    <property type="entry name" value="ThiF_NAD_FAD-bd"/>
</dbReference>
<evidence type="ECO:0000256" key="6">
    <source>
        <dbReference type="PIRSR" id="PIRSR039133-1"/>
    </source>
</evidence>
<dbReference type="InterPro" id="IPR045886">
    <property type="entry name" value="ThiF/MoeB/HesA"/>
</dbReference>
<dbReference type="InterPro" id="IPR033127">
    <property type="entry name" value="UBQ-activ_enz_E1_Cys_AS"/>
</dbReference>
<dbReference type="Gene3D" id="1.10.10.520">
    <property type="entry name" value="Ubiquitin activating enzymes (Uba3). Chain: B, domain 2"/>
    <property type="match status" value="1"/>
</dbReference>
<feature type="binding site" evidence="8">
    <location>
        <position position="356"/>
    </location>
    <ligand>
        <name>Zn(2+)</name>
        <dbReference type="ChEBI" id="CHEBI:29105"/>
    </ligand>
</feature>
<reference evidence="14 15" key="1">
    <citation type="journal article" date="2018" name="Plant J.">
        <title>Genome sequences of Chlorella sorokiniana UTEX 1602 and Micractinium conductrix SAG 241.80: implications to maltose excretion by a green alga.</title>
        <authorList>
            <person name="Arriola M.B."/>
            <person name="Velmurugan N."/>
            <person name="Zhang Y."/>
            <person name="Plunkett M.H."/>
            <person name="Hondzo H."/>
            <person name="Barney B.M."/>
        </authorList>
    </citation>
    <scope>NUCLEOTIDE SEQUENCE [LARGE SCALE GENOMIC DNA]</scope>
    <source>
        <strain evidence="15">UTEX 1602</strain>
    </source>
</reference>
<dbReference type="InterPro" id="IPR023318">
    <property type="entry name" value="Ub_act_enz_dom_a_sf"/>
</dbReference>
<dbReference type="GO" id="GO:0005737">
    <property type="term" value="C:cytoplasm"/>
    <property type="evidence" value="ECO:0007669"/>
    <property type="project" value="TreeGrafter"/>
</dbReference>
<keyword evidence="2 5" id="KW-0547">Nucleotide-binding</keyword>
<dbReference type="UniPathway" id="UPA00886"/>
<feature type="region of interest" description="Disordered" evidence="10">
    <location>
        <begin position="475"/>
        <end position="571"/>
    </location>
</feature>
<evidence type="ECO:0000256" key="3">
    <source>
        <dbReference type="ARBA" id="ARBA00022786"/>
    </source>
</evidence>
<dbReference type="PANTHER" id="PTHR10953">
    <property type="entry name" value="UBIQUITIN-ACTIVATING ENZYME E1"/>
    <property type="match status" value="1"/>
</dbReference>
<keyword evidence="5 8" id="KW-0479">Metal-binding</keyword>
<feature type="domain" description="THIF-type NAD/FAD binding fold" evidence="11">
    <location>
        <begin position="1"/>
        <end position="357"/>
    </location>
</feature>
<feature type="active site" description="Glycyl thioester intermediate" evidence="6 9">
    <location>
        <position position="91"/>
    </location>
</feature>
<evidence type="ECO:0000313" key="14">
    <source>
        <dbReference type="EMBL" id="PRW61037.1"/>
    </source>
</evidence>
<dbReference type="PANTHER" id="PTHR10953:SF5">
    <property type="entry name" value="SUMO-ACTIVATING ENZYME SUBUNIT 2"/>
    <property type="match status" value="1"/>
</dbReference>